<name>A0A370HMA9_9NOCA</name>
<dbReference type="AlphaFoldDB" id="A0A370HMA9"/>
<dbReference type="Proteomes" id="UP000254869">
    <property type="component" value="Unassembled WGS sequence"/>
</dbReference>
<dbReference type="RefSeq" id="WP_255285604.1">
    <property type="nucleotide sequence ID" value="NZ_QQBC01000017.1"/>
</dbReference>
<dbReference type="STRING" id="1210086.GCA_001613105_06663"/>
<evidence type="ECO:0000313" key="1">
    <source>
        <dbReference type="EMBL" id="RDI59703.1"/>
    </source>
</evidence>
<keyword evidence="2" id="KW-1185">Reference proteome</keyword>
<protein>
    <submittedName>
        <fullName evidence="1">Uncharacterized protein</fullName>
    </submittedName>
</protein>
<accession>A0A370HMA9</accession>
<sequence length="40" mass="4584">MNWTLDVVVVPVSDIDRAEDLYHQTDVGFGWSVRQISTHP</sequence>
<comment type="caution">
    <text evidence="1">The sequence shown here is derived from an EMBL/GenBank/DDBJ whole genome shotgun (WGS) entry which is preliminary data.</text>
</comment>
<gene>
    <name evidence="1" type="ORF">DFR76_11734</name>
</gene>
<evidence type="ECO:0000313" key="2">
    <source>
        <dbReference type="Proteomes" id="UP000254869"/>
    </source>
</evidence>
<reference evidence="1 2" key="1">
    <citation type="submission" date="2018-07" db="EMBL/GenBank/DDBJ databases">
        <title>Genomic Encyclopedia of Type Strains, Phase IV (KMG-IV): sequencing the most valuable type-strain genomes for metagenomic binning, comparative biology and taxonomic classification.</title>
        <authorList>
            <person name="Goeker M."/>
        </authorList>
    </citation>
    <scope>NUCLEOTIDE SEQUENCE [LARGE SCALE GENOMIC DNA]</scope>
    <source>
        <strain evidence="1 2">DSM 44290</strain>
    </source>
</reference>
<organism evidence="1 2">
    <name type="scientific">Nocardia pseudobrasiliensis</name>
    <dbReference type="NCBI Taxonomy" id="45979"/>
    <lineage>
        <taxon>Bacteria</taxon>
        <taxon>Bacillati</taxon>
        <taxon>Actinomycetota</taxon>
        <taxon>Actinomycetes</taxon>
        <taxon>Mycobacteriales</taxon>
        <taxon>Nocardiaceae</taxon>
        <taxon>Nocardia</taxon>
    </lineage>
</organism>
<dbReference type="EMBL" id="QQBC01000017">
    <property type="protein sequence ID" value="RDI59703.1"/>
    <property type="molecule type" value="Genomic_DNA"/>
</dbReference>
<proteinExistence type="predicted"/>